<dbReference type="CDD" id="cd13547">
    <property type="entry name" value="PBP2_Fbp_like_2"/>
    <property type="match status" value="1"/>
</dbReference>
<dbReference type="PANTHER" id="PTHR30006">
    <property type="entry name" value="THIAMINE-BINDING PERIPLASMIC PROTEIN-RELATED"/>
    <property type="match status" value="1"/>
</dbReference>
<sequence>MLLKKRFALLSLTAMFVFSGCGTNDAPAASQGAQPAPKQEAPKAEAAAPISGKLSFYTSQPEDDLTKLIAAFNKKYPDVKVESFRSGTEEVVAKLQAESKAGKVQADVLLLADAVTFEGLKKQNLLASYKSPELAKIPKELADADGAYTGTKVMATVLAVNTSKVKTLPTSWKLLTTAESKDAGIMPSPLYSGAAAYNVGVFTRTDGFGWDFLKSLKANNISVVKGNGAVLNAVASGEKSYGMVVDYLVAREKAKGSPVELIYPTEGVPVITEPIAIIKGTANEKAAQAFVDFVLSEDGQKLASSIGYAPIREGVAAPQGLKGVGQFKVLSSDISKLAEAREADKKQFTEVFGQ</sequence>
<dbReference type="Pfam" id="PF13416">
    <property type="entry name" value="SBP_bac_8"/>
    <property type="match status" value="1"/>
</dbReference>
<dbReference type="PROSITE" id="PS51257">
    <property type="entry name" value="PROKAR_LIPOPROTEIN"/>
    <property type="match status" value="1"/>
</dbReference>
<organism evidence="3 4">
    <name type="scientific">Paenibacillus chartarius</name>
    <dbReference type="NCBI Taxonomy" id="747481"/>
    <lineage>
        <taxon>Bacteria</taxon>
        <taxon>Bacillati</taxon>
        <taxon>Bacillota</taxon>
        <taxon>Bacilli</taxon>
        <taxon>Bacillales</taxon>
        <taxon>Paenibacillaceae</taxon>
        <taxon>Paenibacillus</taxon>
    </lineage>
</organism>
<dbReference type="SUPFAM" id="SSF53850">
    <property type="entry name" value="Periplasmic binding protein-like II"/>
    <property type="match status" value="1"/>
</dbReference>
<name>A0ABV6DQT4_9BACL</name>
<feature type="chain" id="PRO_5047223789" evidence="2">
    <location>
        <begin position="20"/>
        <end position="354"/>
    </location>
</feature>
<keyword evidence="1 2" id="KW-0732">Signal</keyword>
<dbReference type="InterPro" id="IPR006059">
    <property type="entry name" value="SBP"/>
</dbReference>
<evidence type="ECO:0000256" key="1">
    <source>
        <dbReference type="ARBA" id="ARBA00022729"/>
    </source>
</evidence>
<keyword evidence="4" id="KW-1185">Reference proteome</keyword>
<dbReference type="EMBL" id="JBHLWN010000078">
    <property type="protein sequence ID" value="MFC0215008.1"/>
    <property type="molecule type" value="Genomic_DNA"/>
</dbReference>
<protein>
    <submittedName>
        <fullName evidence="3">ABC transporter substrate-binding protein</fullName>
    </submittedName>
</protein>
<evidence type="ECO:0000256" key="2">
    <source>
        <dbReference type="SAM" id="SignalP"/>
    </source>
</evidence>
<gene>
    <name evidence="3" type="ORF">ACFFK0_21675</name>
</gene>
<evidence type="ECO:0000313" key="4">
    <source>
        <dbReference type="Proteomes" id="UP001589776"/>
    </source>
</evidence>
<dbReference type="RefSeq" id="WP_377472460.1">
    <property type="nucleotide sequence ID" value="NZ_JBHLWN010000078.1"/>
</dbReference>
<accession>A0ABV6DQT4</accession>
<dbReference type="Proteomes" id="UP001589776">
    <property type="component" value="Unassembled WGS sequence"/>
</dbReference>
<feature type="signal peptide" evidence="2">
    <location>
        <begin position="1"/>
        <end position="19"/>
    </location>
</feature>
<dbReference type="PIRSF" id="PIRSF002825">
    <property type="entry name" value="CfbpA"/>
    <property type="match status" value="1"/>
</dbReference>
<evidence type="ECO:0000313" key="3">
    <source>
        <dbReference type="EMBL" id="MFC0215008.1"/>
    </source>
</evidence>
<reference evidence="3 4" key="1">
    <citation type="submission" date="2024-09" db="EMBL/GenBank/DDBJ databases">
        <authorList>
            <person name="Sun Q."/>
            <person name="Mori K."/>
        </authorList>
    </citation>
    <scope>NUCLEOTIDE SEQUENCE [LARGE SCALE GENOMIC DNA]</scope>
    <source>
        <strain evidence="3 4">CCM 7759</strain>
    </source>
</reference>
<dbReference type="Gene3D" id="3.40.190.10">
    <property type="entry name" value="Periplasmic binding protein-like II"/>
    <property type="match status" value="2"/>
</dbReference>
<dbReference type="PANTHER" id="PTHR30006:SF2">
    <property type="entry name" value="ABC TRANSPORTER SUBSTRATE-BINDING PROTEIN"/>
    <property type="match status" value="1"/>
</dbReference>
<dbReference type="InterPro" id="IPR026045">
    <property type="entry name" value="Ferric-bd"/>
</dbReference>
<proteinExistence type="predicted"/>
<comment type="caution">
    <text evidence="3">The sequence shown here is derived from an EMBL/GenBank/DDBJ whole genome shotgun (WGS) entry which is preliminary data.</text>
</comment>